<comment type="caution">
    <text evidence="6">The sequence shown here is derived from an EMBL/GenBank/DDBJ whole genome shotgun (WGS) entry which is preliminary data.</text>
</comment>
<evidence type="ECO:0000313" key="7">
    <source>
        <dbReference type="Proteomes" id="UP001165065"/>
    </source>
</evidence>
<dbReference type="PANTHER" id="PTHR46332">
    <property type="entry name" value="ASPARTATE BETA-HYDROXYLASE DOMAIN-CONTAINING PROTEIN 2"/>
    <property type="match status" value="1"/>
</dbReference>
<dbReference type="InterPro" id="IPR007803">
    <property type="entry name" value="Asp/Arg/Pro-Hydrxlase"/>
</dbReference>
<dbReference type="Proteomes" id="UP001165065">
    <property type="component" value="Unassembled WGS sequence"/>
</dbReference>
<sequence length="294" mass="32537">MCVSLPSPLSLILLLLLTQTFTISSHGSLITRNFPNPSPRFREFLANHAYFTSPTSPSTAAADYTPNILSGGIGPICSTATPNQMVRALGFFKGLPASPFLDTSDPSLTWIDGILDKRHEILSEVIDFMETGDQSLWEDLGSYRGLETGWSQIAMIDFFSENPQFTSALPLTAETVRTAASKRIGPRHVALARQKAGTGIGEHCDLFNWMLTLHLPLIGPAEGCGIVVNGERRDWVPIVPSVMDTTFLHETYNESEEDCVLLLVDFWHSDLEEFEIDELKKFMLLTNEVGQGMK</sequence>
<evidence type="ECO:0000256" key="3">
    <source>
        <dbReference type="ARBA" id="ARBA00023002"/>
    </source>
</evidence>
<evidence type="ECO:0000313" key="6">
    <source>
        <dbReference type="EMBL" id="GMI49190.1"/>
    </source>
</evidence>
<feature type="domain" description="Aspartyl/asparaginy/proline hydroxylase" evidence="5">
    <location>
        <begin position="119"/>
        <end position="268"/>
    </location>
</feature>
<keyword evidence="4" id="KW-0732">Signal</keyword>
<evidence type="ECO:0000256" key="4">
    <source>
        <dbReference type="SAM" id="SignalP"/>
    </source>
</evidence>
<dbReference type="InterPro" id="IPR027443">
    <property type="entry name" value="IPNS-like_sf"/>
</dbReference>
<comment type="similarity">
    <text evidence="1">Belongs to the aspartyl/asparaginyl beta-hydroxylase family.</text>
</comment>
<protein>
    <recommendedName>
        <fullName evidence="5">Aspartyl/asparaginy/proline hydroxylase domain-containing protein</fullName>
    </recommendedName>
</protein>
<evidence type="ECO:0000256" key="2">
    <source>
        <dbReference type="ARBA" id="ARBA00022964"/>
    </source>
</evidence>
<keyword evidence="2" id="KW-0223">Dioxygenase</keyword>
<dbReference type="SUPFAM" id="SSF51197">
    <property type="entry name" value="Clavaminate synthase-like"/>
    <property type="match status" value="1"/>
</dbReference>
<keyword evidence="7" id="KW-1185">Reference proteome</keyword>
<organism evidence="6 7">
    <name type="scientific">Triparma columacea</name>
    <dbReference type="NCBI Taxonomy" id="722753"/>
    <lineage>
        <taxon>Eukaryota</taxon>
        <taxon>Sar</taxon>
        <taxon>Stramenopiles</taxon>
        <taxon>Ochrophyta</taxon>
        <taxon>Bolidophyceae</taxon>
        <taxon>Parmales</taxon>
        <taxon>Triparmaceae</taxon>
        <taxon>Triparma</taxon>
    </lineage>
</organism>
<dbReference type="PANTHER" id="PTHR46332:SF5">
    <property type="entry name" value="ASPARTATE BETA-HYDROXYLASE DOMAIN CONTAINING 2"/>
    <property type="match status" value="1"/>
</dbReference>
<proteinExistence type="inferred from homology"/>
<dbReference type="EMBL" id="BRYA01000475">
    <property type="protein sequence ID" value="GMI49190.1"/>
    <property type="molecule type" value="Genomic_DNA"/>
</dbReference>
<dbReference type="Pfam" id="PF05118">
    <property type="entry name" value="Asp_Arg_Hydrox"/>
    <property type="match status" value="1"/>
</dbReference>
<dbReference type="OrthoDB" id="195442at2759"/>
<dbReference type="GO" id="GO:0051213">
    <property type="term" value="F:dioxygenase activity"/>
    <property type="evidence" value="ECO:0007669"/>
    <property type="project" value="UniProtKB-KW"/>
</dbReference>
<dbReference type="AlphaFoldDB" id="A0A9W7GPS5"/>
<keyword evidence="3" id="KW-0560">Oxidoreductase</keyword>
<accession>A0A9W7GPS5</accession>
<name>A0A9W7GPS5_9STRA</name>
<dbReference type="InterPro" id="IPR051821">
    <property type="entry name" value="Asp/Asn_beta-hydroxylase"/>
</dbReference>
<dbReference type="Gene3D" id="2.60.120.330">
    <property type="entry name" value="B-lactam Antibiotic, Isopenicillin N Synthase, Chain"/>
    <property type="match status" value="1"/>
</dbReference>
<evidence type="ECO:0000256" key="1">
    <source>
        <dbReference type="ARBA" id="ARBA00007730"/>
    </source>
</evidence>
<reference evidence="7" key="1">
    <citation type="journal article" date="2023" name="Commun. Biol.">
        <title>Genome analysis of Parmales, the sister group of diatoms, reveals the evolutionary specialization of diatoms from phago-mixotrophs to photoautotrophs.</title>
        <authorList>
            <person name="Ban H."/>
            <person name="Sato S."/>
            <person name="Yoshikawa S."/>
            <person name="Yamada K."/>
            <person name="Nakamura Y."/>
            <person name="Ichinomiya M."/>
            <person name="Sato N."/>
            <person name="Blanc-Mathieu R."/>
            <person name="Endo H."/>
            <person name="Kuwata A."/>
            <person name="Ogata H."/>
        </authorList>
    </citation>
    <scope>NUCLEOTIDE SEQUENCE [LARGE SCALE GENOMIC DNA]</scope>
</reference>
<evidence type="ECO:0000259" key="5">
    <source>
        <dbReference type="Pfam" id="PF05118"/>
    </source>
</evidence>
<gene>
    <name evidence="6" type="ORF">TrCOL_g9042</name>
</gene>
<dbReference type="GO" id="GO:0016020">
    <property type="term" value="C:membrane"/>
    <property type="evidence" value="ECO:0007669"/>
    <property type="project" value="TreeGrafter"/>
</dbReference>
<feature type="signal peptide" evidence="4">
    <location>
        <begin position="1"/>
        <end position="27"/>
    </location>
</feature>
<feature type="chain" id="PRO_5040989359" description="Aspartyl/asparaginy/proline hydroxylase domain-containing protein" evidence="4">
    <location>
        <begin position="28"/>
        <end position="294"/>
    </location>
</feature>